<organism evidence="8 9">
    <name type="scientific">Kushneria indalinina DSM 14324</name>
    <dbReference type="NCBI Taxonomy" id="1122140"/>
    <lineage>
        <taxon>Bacteria</taxon>
        <taxon>Pseudomonadati</taxon>
        <taxon>Pseudomonadota</taxon>
        <taxon>Gammaproteobacteria</taxon>
        <taxon>Oceanospirillales</taxon>
        <taxon>Halomonadaceae</taxon>
        <taxon>Kushneria</taxon>
    </lineage>
</organism>
<feature type="transmembrane region" description="Helical" evidence="6">
    <location>
        <begin position="29"/>
        <end position="53"/>
    </location>
</feature>
<keyword evidence="4 6" id="KW-1133">Transmembrane helix</keyword>
<dbReference type="EMBL" id="QRDJ01000006">
    <property type="protein sequence ID" value="REC96414.1"/>
    <property type="molecule type" value="Genomic_DNA"/>
</dbReference>
<dbReference type="OrthoDB" id="9762978at2"/>
<dbReference type="PANTHER" id="PTHR43478">
    <property type="entry name" value="NA+/H+ ANTIPORTER-RELATED"/>
    <property type="match status" value="1"/>
</dbReference>
<dbReference type="RefSeq" id="WP_115853322.1">
    <property type="nucleotide sequence ID" value="NZ_QRDJ01000006.1"/>
</dbReference>
<feature type="transmembrane region" description="Helical" evidence="6">
    <location>
        <begin position="327"/>
        <end position="347"/>
    </location>
</feature>
<dbReference type="GO" id="GO:0005886">
    <property type="term" value="C:plasma membrane"/>
    <property type="evidence" value="ECO:0007669"/>
    <property type="project" value="UniProtKB-SubCell"/>
</dbReference>
<keyword evidence="5 6" id="KW-0472">Membrane</keyword>
<feature type="domain" description="Na+/H+ antiporter NhaC-like C-terminal" evidence="7">
    <location>
        <begin position="153"/>
        <end position="476"/>
    </location>
</feature>
<evidence type="ECO:0000259" key="7">
    <source>
        <dbReference type="Pfam" id="PF03553"/>
    </source>
</evidence>
<dbReference type="Pfam" id="PF03553">
    <property type="entry name" value="Na_H_antiporter"/>
    <property type="match status" value="1"/>
</dbReference>
<evidence type="ECO:0000313" key="9">
    <source>
        <dbReference type="Proteomes" id="UP000256334"/>
    </source>
</evidence>
<feature type="transmembrane region" description="Helical" evidence="6">
    <location>
        <begin position="294"/>
        <end position="315"/>
    </location>
</feature>
<comment type="subcellular location">
    <subcellularLocation>
        <location evidence="1">Cell membrane</location>
        <topology evidence="1">Multi-pass membrane protein</topology>
    </subcellularLocation>
</comment>
<reference evidence="8 9" key="1">
    <citation type="submission" date="2018-07" db="EMBL/GenBank/DDBJ databases">
        <title>Genomic Encyclopedia of Type Strains, Phase IV (KMG-IV): sequencing the most valuable type-strain genomes for metagenomic binning, comparative biology and taxonomic classification.</title>
        <authorList>
            <person name="Goeker M."/>
        </authorList>
    </citation>
    <scope>NUCLEOTIDE SEQUENCE [LARGE SCALE GENOMIC DNA]</scope>
    <source>
        <strain evidence="8 9">DSM 14324</strain>
    </source>
</reference>
<keyword evidence="9" id="KW-1185">Reference proteome</keyword>
<evidence type="ECO:0000313" key="8">
    <source>
        <dbReference type="EMBL" id="REC96414.1"/>
    </source>
</evidence>
<dbReference type="Proteomes" id="UP000256334">
    <property type="component" value="Unassembled WGS sequence"/>
</dbReference>
<keyword evidence="2" id="KW-1003">Cell membrane</keyword>
<dbReference type="InterPro" id="IPR018461">
    <property type="entry name" value="Na/H_Antiport_NhaC-like_C"/>
</dbReference>
<feature type="transmembrane region" description="Helical" evidence="6">
    <location>
        <begin position="483"/>
        <end position="502"/>
    </location>
</feature>
<feature type="transmembrane region" description="Helical" evidence="6">
    <location>
        <begin position="65"/>
        <end position="81"/>
    </location>
</feature>
<feature type="transmembrane region" description="Helical" evidence="6">
    <location>
        <begin position="194"/>
        <end position="214"/>
    </location>
</feature>
<accession>A0A3D9E1T3</accession>
<feature type="transmembrane region" description="Helical" evidence="6">
    <location>
        <begin position="367"/>
        <end position="387"/>
    </location>
</feature>
<protein>
    <submittedName>
        <fullName evidence="8">Transporter (NhaC family)</fullName>
    </submittedName>
</protein>
<gene>
    <name evidence="8" type="ORF">C8D72_1103</name>
</gene>
<evidence type="ECO:0000256" key="5">
    <source>
        <dbReference type="ARBA" id="ARBA00023136"/>
    </source>
</evidence>
<keyword evidence="3 6" id="KW-0812">Transmembrane</keyword>
<feature type="transmembrane region" description="Helical" evidence="6">
    <location>
        <begin position="162"/>
        <end position="182"/>
    </location>
</feature>
<dbReference type="PANTHER" id="PTHR43478:SF1">
    <property type="entry name" value="NA+_H+ ANTIPORTER NHAC-LIKE C-TERMINAL DOMAIN-CONTAINING PROTEIN"/>
    <property type="match status" value="1"/>
</dbReference>
<evidence type="ECO:0000256" key="1">
    <source>
        <dbReference type="ARBA" id="ARBA00004651"/>
    </source>
</evidence>
<sequence>MDALISLLPPLAAVVLALATRRVNVSLFVSIWLGGWLVAGNPIAAVGQTFDWFAEVMTDEWNARFLVLVALLGAGAAFMHRTGGSQALAHALSKRIHSGRASLLFTWVLGVVIFFNDYVNSVIVGNATRDLTARQRQSREKLAWVMDATSAPMATLGPVSDWIGYQVSLIAGALVGLSFSSAEPYRLFLQSIPWNFYALLCLASVPMILLAGDFGPMAQAQRRAAETGELVAPGDTPLSNVDADLGEVPEGRGRLWHFVLPLVVLISVACWGLWYTGGGAEGATVIDALADTDVSVALSWAAFAMVVTGMSMALLQRQSLKDCEETLLAGFRTMLPALAIMVLAWSIGTVTGALDTGEHVINVTRDWLSPALLPLLIFLIAMVISFATGSSWGAMAILTPIGVPLAFELSGGDMTLVSMAIGAIFSGSIFGDHCSPISDTTVMASIFAGSDHIAHVRTQIPYALIPAIVSALLYVASMVIESVWLLLAAGLVVQFGVIMVLGRSGKSSDSG</sequence>
<proteinExistence type="predicted"/>
<evidence type="ECO:0000256" key="2">
    <source>
        <dbReference type="ARBA" id="ARBA00022475"/>
    </source>
</evidence>
<evidence type="ECO:0000256" key="3">
    <source>
        <dbReference type="ARBA" id="ARBA00022692"/>
    </source>
</evidence>
<evidence type="ECO:0000256" key="4">
    <source>
        <dbReference type="ARBA" id="ARBA00022989"/>
    </source>
</evidence>
<feature type="transmembrane region" description="Helical" evidence="6">
    <location>
        <begin position="460"/>
        <end position="477"/>
    </location>
</feature>
<evidence type="ECO:0000256" key="6">
    <source>
        <dbReference type="SAM" id="Phobius"/>
    </source>
</evidence>
<dbReference type="AlphaFoldDB" id="A0A3D9E1T3"/>
<feature type="transmembrane region" description="Helical" evidence="6">
    <location>
        <begin position="101"/>
        <end position="119"/>
    </location>
</feature>
<comment type="caution">
    <text evidence="8">The sequence shown here is derived from an EMBL/GenBank/DDBJ whole genome shotgun (WGS) entry which is preliminary data.</text>
</comment>
<feature type="transmembrane region" description="Helical" evidence="6">
    <location>
        <begin position="255"/>
        <end position="274"/>
    </location>
</feature>
<name>A0A3D9E1T3_9GAMM</name>